<sequence>MTEDEFSQLYAASQPRLVRAVYAVTGDLGEAQDVVSETFVRAWTKRRTLGDVDAPEAWLRTVALRLAVSRWRRARTSAAAWRRHGPPPDVPGLSPDSVALVAALQRLPDAQRVVTVLHYLYDLPLEQIAVETSTSLGSVKSRLFRARSALAPLLDDSLHDPTPEEPRVRTAPR</sequence>
<evidence type="ECO:0000256" key="3">
    <source>
        <dbReference type="ARBA" id="ARBA00023082"/>
    </source>
</evidence>
<dbReference type="PANTHER" id="PTHR43133:SF50">
    <property type="entry name" value="ECF RNA POLYMERASE SIGMA FACTOR SIGM"/>
    <property type="match status" value="1"/>
</dbReference>
<evidence type="ECO:0000313" key="8">
    <source>
        <dbReference type="EMBL" id="RZS87320.1"/>
    </source>
</evidence>
<dbReference type="InterPro" id="IPR013324">
    <property type="entry name" value="RNA_pol_sigma_r3/r4-like"/>
</dbReference>
<feature type="domain" description="RNA polymerase sigma factor 70 region 4 type 2" evidence="7">
    <location>
        <begin position="99"/>
        <end position="150"/>
    </location>
</feature>
<evidence type="ECO:0000259" key="6">
    <source>
        <dbReference type="Pfam" id="PF04542"/>
    </source>
</evidence>
<dbReference type="InterPro" id="IPR013325">
    <property type="entry name" value="RNA_pol_sigma_r2"/>
</dbReference>
<dbReference type="Proteomes" id="UP000293638">
    <property type="component" value="Unassembled WGS sequence"/>
</dbReference>
<evidence type="ECO:0000256" key="5">
    <source>
        <dbReference type="ARBA" id="ARBA00023163"/>
    </source>
</evidence>
<dbReference type="InterPro" id="IPR014284">
    <property type="entry name" value="RNA_pol_sigma-70_dom"/>
</dbReference>
<dbReference type="NCBIfam" id="TIGR02937">
    <property type="entry name" value="sigma70-ECF"/>
    <property type="match status" value="1"/>
</dbReference>
<protein>
    <submittedName>
        <fullName evidence="8">RNA polymerase sigma-70 factor (ECF subfamily)</fullName>
    </submittedName>
</protein>
<dbReference type="GO" id="GO:0006352">
    <property type="term" value="P:DNA-templated transcription initiation"/>
    <property type="evidence" value="ECO:0007669"/>
    <property type="project" value="InterPro"/>
</dbReference>
<dbReference type="InterPro" id="IPR007627">
    <property type="entry name" value="RNA_pol_sigma70_r2"/>
</dbReference>
<dbReference type="CDD" id="cd06171">
    <property type="entry name" value="Sigma70_r4"/>
    <property type="match status" value="1"/>
</dbReference>
<dbReference type="SUPFAM" id="SSF88659">
    <property type="entry name" value="Sigma3 and sigma4 domains of RNA polymerase sigma factors"/>
    <property type="match status" value="1"/>
</dbReference>
<organism evidence="8 9">
    <name type="scientific">Motilibacter rhizosphaerae</name>
    <dbReference type="NCBI Taxonomy" id="598652"/>
    <lineage>
        <taxon>Bacteria</taxon>
        <taxon>Bacillati</taxon>
        <taxon>Actinomycetota</taxon>
        <taxon>Actinomycetes</taxon>
        <taxon>Motilibacterales</taxon>
        <taxon>Motilibacteraceae</taxon>
        <taxon>Motilibacter</taxon>
    </lineage>
</organism>
<dbReference type="InterPro" id="IPR039425">
    <property type="entry name" value="RNA_pol_sigma-70-like"/>
</dbReference>
<evidence type="ECO:0000259" key="7">
    <source>
        <dbReference type="Pfam" id="PF08281"/>
    </source>
</evidence>
<keyword evidence="3" id="KW-0731">Sigma factor</keyword>
<gene>
    <name evidence="8" type="ORF">EV189_2745</name>
</gene>
<keyword evidence="9" id="KW-1185">Reference proteome</keyword>
<evidence type="ECO:0000256" key="1">
    <source>
        <dbReference type="ARBA" id="ARBA00010641"/>
    </source>
</evidence>
<dbReference type="PANTHER" id="PTHR43133">
    <property type="entry name" value="RNA POLYMERASE ECF-TYPE SIGMA FACTO"/>
    <property type="match status" value="1"/>
</dbReference>
<dbReference type="Gene3D" id="1.10.1740.10">
    <property type="match status" value="1"/>
</dbReference>
<reference evidence="8 9" key="1">
    <citation type="submission" date="2019-02" db="EMBL/GenBank/DDBJ databases">
        <title>Genomic Encyclopedia of Type Strains, Phase IV (KMG-IV): sequencing the most valuable type-strain genomes for metagenomic binning, comparative biology and taxonomic classification.</title>
        <authorList>
            <person name="Goeker M."/>
        </authorList>
    </citation>
    <scope>NUCLEOTIDE SEQUENCE [LARGE SCALE GENOMIC DNA]</scope>
    <source>
        <strain evidence="8 9">DSM 45622</strain>
    </source>
</reference>
<evidence type="ECO:0000256" key="2">
    <source>
        <dbReference type="ARBA" id="ARBA00023015"/>
    </source>
</evidence>
<comment type="caution">
    <text evidence="8">The sequence shown here is derived from an EMBL/GenBank/DDBJ whole genome shotgun (WGS) entry which is preliminary data.</text>
</comment>
<keyword evidence="5" id="KW-0804">Transcription</keyword>
<dbReference type="GO" id="GO:0016987">
    <property type="term" value="F:sigma factor activity"/>
    <property type="evidence" value="ECO:0007669"/>
    <property type="project" value="UniProtKB-KW"/>
</dbReference>
<dbReference type="Gene3D" id="1.10.10.10">
    <property type="entry name" value="Winged helix-like DNA-binding domain superfamily/Winged helix DNA-binding domain"/>
    <property type="match status" value="1"/>
</dbReference>
<proteinExistence type="inferred from homology"/>
<comment type="similarity">
    <text evidence="1">Belongs to the sigma-70 factor family. ECF subfamily.</text>
</comment>
<dbReference type="EMBL" id="SGXD01000003">
    <property type="protein sequence ID" value="RZS87320.1"/>
    <property type="molecule type" value="Genomic_DNA"/>
</dbReference>
<accession>A0A4Q7NRP9</accession>
<dbReference type="Pfam" id="PF08281">
    <property type="entry name" value="Sigma70_r4_2"/>
    <property type="match status" value="1"/>
</dbReference>
<dbReference type="OrthoDB" id="5243336at2"/>
<dbReference type="InterPro" id="IPR013249">
    <property type="entry name" value="RNA_pol_sigma70_r4_t2"/>
</dbReference>
<keyword evidence="4" id="KW-0238">DNA-binding</keyword>
<dbReference type="Pfam" id="PF04542">
    <property type="entry name" value="Sigma70_r2"/>
    <property type="match status" value="1"/>
</dbReference>
<dbReference type="GO" id="GO:0003677">
    <property type="term" value="F:DNA binding"/>
    <property type="evidence" value="ECO:0007669"/>
    <property type="project" value="UniProtKB-KW"/>
</dbReference>
<evidence type="ECO:0000313" key="9">
    <source>
        <dbReference type="Proteomes" id="UP000293638"/>
    </source>
</evidence>
<dbReference type="AlphaFoldDB" id="A0A4Q7NRP9"/>
<name>A0A4Q7NRP9_9ACTN</name>
<dbReference type="RefSeq" id="WP_130493454.1">
    <property type="nucleotide sequence ID" value="NZ_SGXD01000003.1"/>
</dbReference>
<dbReference type="SUPFAM" id="SSF88946">
    <property type="entry name" value="Sigma2 domain of RNA polymerase sigma factors"/>
    <property type="match status" value="1"/>
</dbReference>
<dbReference type="InterPro" id="IPR036388">
    <property type="entry name" value="WH-like_DNA-bd_sf"/>
</dbReference>
<keyword evidence="2" id="KW-0805">Transcription regulation</keyword>
<feature type="domain" description="RNA polymerase sigma-70 region 2" evidence="6">
    <location>
        <begin position="9"/>
        <end position="75"/>
    </location>
</feature>
<evidence type="ECO:0000256" key="4">
    <source>
        <dbReference type="ARBA" id="ARBA00023125"/>
    </source>
</evidence>